<name>A0A133PXM5_9BACT</name>
<reference evidence="2" key="1">
    <citation type="submission" date="2016-01" db="EMBL/GenBank/DDBJ databases">
        <authorList>
            <person name="Mitreva M."/>
            <person name="Pepin K.H."/>
            <person name="Mihindukulasuriya K.A."/>
            <person name="Fulton R."/>
            <person name="Fronick C."/>
            <person name="O'Laughlin M."/>
            <person name="Miner T."/>
            <person name="Herter B."/>
            <person name="Rosa B.A."/>
            <person name="Cordes M."/>
            <person name="Tomlinson C."/>
            <person name="Wollam A."/>
            <person name="Palsikar V.B."/>
            <person name="Mardis E.R."/>
            <person name="Wilson R.K."/>
        </authorList>
    </citation>
    <scope>NUCLEOTIDE SEQUENCE [LARGE SCALE GENOMIC DNA]</scope>
    <source>
        <strain evidence="2">MJR7716</strain>
    </source>
</reference>
<gene>
    <name evidence="1" type="ORF">HMPREF3226_02217</name>
</gene>
<evidence type="ECO:0000313" key="2">
    <source>
        <dbReference type="Proteomes" id="UP000070533"/>
    </source>
</evidence>
<dbReference type="AlphaFoldDB" id="A0A133PXM5"/>
<comment type="caution">
    <text evidence="1">The sequence shown here is derived from an EMBL/GenBank/DDBJ whole genome shotgun (WGS) entry which is preliminary data.</text>
</comment>
<proteinExistence type="predicted"/>
<protein>
    <submittedName>
        <fullName evidence="1">Uncharacterized protein</fullName>
    </submittedName>
</protein>
<accession>A0A133PXM5</accession>
<dbReference type="EMBL" id="LRQG01000197">
    <property type="protein sequence ID" value="KXA34752.1"/>
    <property type="molecule type" value="Genomic_DNA"/>
</dbReference>
<evidence type="ECO:0000313" key="1">
    <source>
        <dbReference type="EMBL" id="KXA34752.1"/>
    </source>
</evidence>
<sequence>MFWYLTGAASFLFSEGGGAATEKRKVSYHRPKGQLWACERSAMAMS</sequence>
<dbReference type="STRING" id="28128.HMPREF3226_02217"/>
<keyword evidence="2" id="KW-1185">Reference proteome</keyword>
<dbReference type="PATRIC" id="fig|28128.5.peg.2281"/>
<dbReference type="Proteomes" id="UP000070533">
    <property type="component" value="Unassembled WGS sequence"/>
</dbReference>
<organism evidence="1 2">
    <name type="scientific">Prevotella corporis</name>
    <dbReference type="NCBI Taxonomy" id="28128"/>
    <lineage>
        <taxon>Bacteria</taxon>
        <taxon>Pseudomonadati</taxon>
        <taxon>Bacteroidota</taxon>
        <taxon>Bacteroidia</taxon>
        <taxon>Bacteroidales</taxon>
        <taxon>Prevotellaceae</taxon>
        <taxon>Prevotella</taxon>
    </lineage>
</organism>